<protein>
    <submittedName>
        <fullName evidence="1">Uncharacterized protein</fullName>
    </submittedName>
</protein>
<proteinExistence type="predicted"/>
<accession>A0A1B0BH82</accession>
<dbReference type="EMBL" id="JXJN01014208">
    <property type="status" value="NOT_ANNOTATED_CDS"/>
    <property type="molecule type" value="Genomic_DNA"/>
</dbReference>
<name>A0A1B0BH82_9MUSC</name>
<evidence type="ECO:0000313" key="1">
    <source>
        <dbReference type="EnsemblMetazoa" id="GPPI029965-PA"/>
    </source>
</evidence>
<dbReference type="Proteomes" id="UP000092460">
    <property type="component" value="Unassembled WGS sequence"/>
</dbReference>
<organism evidence="1 2">
    <name type="scientific">Glossina palpalis gambiensis</name>
    <dbReference type="NCBI Taxonomy" id="67801"/>
    <lineage>
        <taxon>Eukaryota</taxon>
        <taxon>Metazoa</taxon>
        <taxon>Ecdysozoa</taxon>
        <taxon>Arthropoda</taxon>
        <taxon>Hexapoda</taxon>
        <taxon>Insecta</taxon>
        <taxon>Pterygota</taxon>
        <taxon>Neoptera</taxon>
        <taxon>Endopterygota</taxon>
        <taxon>Diptera</taxon>
        <taxon>Brachycera</taxon>
        <taxon>Muscomorpha</taxon>
        <taxon>Hippoboscoidea</taxon>
        <taxon>Glossinidae</taxon>
        <taxon>Glossina</taxon>
    </lineage>
</organism>
<sequence length="220" mass="25455">MENCCKEALELLELEAFEMAQLLESGNQSSCKREVIAKNCSSSTLHNRNNHETFHISNLWNLESIDIDPEAKNNNDLYEKTMNQINFVKGRHVAKFSWKNIHAYLNDNKAIAGKQSYYLTNKLIKNDEYDNSIRHLFIVLDAHSKNSSRRHFSSINIHLCLRVHGKCAMEPWPVLPSERVATSMLFGTTSLDFASPLYIETEDSTDERKRYLVQPYELLI</sequence>
<keyword evidence="2" id="KW-1185">Reference proteome</keyword>
<reference evidence="2" key="1">
    <citation type="submission" date="2015-01" db="EMBL/GenBank/DDBJ databases">
        <authorList>
            <person name="Aksoy S."/>
            <person name="Warren W."/>
            <person name="Wilson R.K."/>
        </authorList>
    </citation>
    <scope>NUCLEOTIDE SEQUENCE [LARGE SCALE GENOMIC DNA]</scope>
    <source>
        <strain evidence="2">IAEA</strain>
    </source>
</reference>
<dbReference type="VEuPathDB" id="VectorBase:GPPI029965"/>
<reference evidence="1" key="2">
    <citation type="submission" date="2020-05" db="UniProtKB">
        <authorList>
            <consortium name="EnsemblMetazoa"/>
        </authorList>
    </citation>
    <scope>IDENTIFICATION</scope>
    <source>
        <strain evidence="1">IAEA</strain>
    </source>
</reference>
<dbReference type="AlphaFoldDB" id="A0A1B0BH82"/>
<dbReference type="EnsemblMetazoa" id="GPPI029965-RA">
    <property type="protein sequence ID" value="GPPI029965-PA"/>
    <property type="gene ID" value="GPPI029965"/>
</dbReference>
<evidence type="ECO:0000313" key="2">
    <source>
        <dbReference type="Proteomes" id="UP000092460"/>
    </source>
</evidence>